<proteinExistence type="inferred from homology"/>
<dbReference type="Proteomes" id="UP000250831">
    <property type="component" value="Unassembled WGS sequence"/>
</dbReference>
<dbReference type="Gene3D" id="3.40.30.10">
    <property type="entry name" value="Glutaredoxin"/>
    <property type="match status" value="1"/>
</dbReference>
<name>A0A363NU71_9SPHI</name>
<dbReference type="RefSeq" id="WP_108634293.1">
    <property type="nucleotide sequence ID" value="NZ_QCXX01000003.1"/>
</dbReference>
<evidence type="ECO:0000259" key="6">
    <source>
        <dbReference type="PROSITE" id="PS51352"/>
    </source>
</evidence>
<dbReference type="AlphaFoldDB" id="A0A363NU71"/>
<dbReference type="SUPFAM" id="SSF52833">
    <property type="entry name" value="Thioredoxin-like"/>
    <property type="match status" value="1"/>
</dbReference>
<protein>
    <recommendedName>
        <fullName evidence="5">Glutathione peroxidase</fullName>
    </recommendedName>
</protein>
<keyword evidence="8" id="KW-1185">Reference proteome</keyword>
<organism evidence="7 8">
    <name type="scientific">Sphingobacterium athyrii</name>
    <dbReference type="NCBI Taxonomy" id="2152717"/>
    <lineage>
        <taxon>Bacteria</taxon>
        <taxon>Pseudomonadati</taxon>
        <taxon>Bacteroidota</taxon>
        <taxon>Sphingobacteriia</taxon>
        <taxon>Sphingobacteriales</taxon>
        <taxon>Sphingobacteriaceae</taxon>
        <taxon>Sphingobacterium</taxon>
    </lineage>
</organism>
<gene>
    <name evidence="7" type="ORF">DCO56_13555</name>
</gene>
<accession>A0A363NU71</accession>
<evidence type="ECO:0000256" key="1">
    <source>
        <dbReference type="ARBA" id="ARBA00006926"/>
    </source>
</evidence>
<dbReference type="OrthoDB" id="9789406at2"/>
<evidence type="ECO:0000256" key="3">
    <source>
        <dbReference type="ARBA" id="ARBA00023002"/>
    </source>
</evidence>
<evidence type="ECO:0000256" key="5">
    <source>
        <dbReference type="RuleBase" id="RU000499"/>
    </source>
</evidence>
<feature type="active site" evidence="4">
    <location>
        <position position="36"/>
    </location>
</feature>
<dbReference type="PROSITE" id="PS51355">
    <property type="entry name" value="GLUTATHIONE_PEROXID_3"/>
    <property type="match status" value="1"/>
</dbReference>
<keyword evidence="2 5" id="KW-0575">Peroxidase</keyword>
<evidence type="ECO:0000313" key="8">
    <source>
        <dbReference type="Proteomes" id="UP000250831"/>
    </source>
</evidence>
<dbReference type="PANTHER" id="PTHR11592">
    <property type="entry name" value="GLUTATHIONE PEROXIDASE"/>
    <property type="match status" value="1"/>
</dbReference>
<dbReference type="InterPro" id="IPR036249">
    <property type="entry name" value="Thioredoxin-like_sf"/>
</dbReference>
<dbReference type="PIRSF" id="PIRSF000303">
    <property type="entry name" value="Glutathion_perox"/>
    <property type="match status" value="1"/>
</dbReference>
<evidence type="ECO:0000313" key="7">
    <source>
        <dbReference type="EMBL" id="PUV24365.1"/>
    </source>
</evidence>
<dbReference type="GO" id="GO:0004601">
    <property type="term" value="F:peroxidase activity"/>
    <property type="evidence" value="ECO:0007669"/>
    <property type="project" value="UniProtKB-KW"/>
</dbReference>
<dbReference type="PROSITE" id="PS51352">
    <property type="entry name" value="THIOREDOXIN_2"/>
    <property type="match status" value="1"/>
</dbReference>
<dbReference type="Pfam" id="PF00255">
    <property type="entry name" value="GSHPx"/>
    <property type="match status" value="1"/>
</dbReference>
<keyword evidence="3 5" id="KW-0560">Oxidoreductase</keyword>
<feature type="domain" description="Thioredoxin" evidence="6">
    <location>
        <begin position="1"/>
        <end position="163"/>
    </location>
</feature>
<comment type="caution">
    <text evidence="7">The sequence shown here is derived from an EMBL/GenBank/DDBJ whole genome shotgun (WGS) entry which is preliminary data.</text>
</comment>
<comment type="similarity">
    <text evidence="1 5">Belongs to the glutathione peroxidase family.</text>
</comment>
<evidence type="ECO:0000256" key="4">
    <source>
        <dbReference type="PIRSR" id="PIRSR000303-1"/>
    </source>
</evidence>
<evidence type="ECO:0000256" key="2">
    <source>
        <dbReference type="ARBA" id="ARBA00022559"/>
    </source>
</evidence>
<dbReference type="PANTHER" id="PTHR11592:SF78">
    <property type="entry name" value="GLUTATHIONE PEROXIDASE"/>
    <property type="match status" value="1"/>
</dbReference>
<dbReference type="CDD" id="cd00340">
    <property type="entry name" value="GSH_Peroxidase"/>
    <property type="match status" value="1"/>
</dbReference>
<dbReference type="EMBL" id="QCXX01000003">
    <property type="protein sequence ID" value="PUV24365.1"/>
    <property type="molecule type" value="Genomic_DNA"/>
</dbReference>
<dbReference type="PRINTS" id="PR01011">
    <property type="entry name" value="GLUTPROXDASE"/>
</dbReference>
<sequence>MKTIYDFDALQFNGTMKSLGDFEGKVLLVVNTASQCLFTRQFKSLEKLYQKYKERGFEVLAFPSNNFRNQEPLTGSTLETFCRINQQVSFPVFKRSHVIGTYTTALYSFLSNKAENGHINSKPSWNFHKYLINRQGEVVDFYYPTTSPLSGKICRNIERLLEE</sequence>
<reference evidence="7 8" key="1">
    <citation type="submission" date="2018-04" db="EMBL/GenBank/DDBJ databases">
        <title>Sphingobacterium sp. M46 Genome.</title>
        <authorList>
            <person name="Cheng J."/>
            <person name="Li Y."/>
        </authorList>
    </citation>
    <scope>NUCLEOTIDE SEQUENCE [LARGE SCALE GENOMIC DNA]</scope>
    <source>
        <strain evidence="7 8">M46</strain>
    </source>
</reference>
<dbReference type="GO" id="GO:0034599">
    <property type="term" value="P:cellular response to oxidative stress"/>
    <property type="evidence" value="ECO:0007669"/>
    <property type="project" value="TreeGrafter"/>
</dbReference>
<dbReference type="InterPro" id="IPR000889">
    <property type="entry name" value="Glutathione_peroxidase"/>
</dbReference>
<dbReference type="InterPro" id="IPR013766">
    <property type="entry name" value="Thioredoxin_domain"/>
</dbReference>